<feature type="region of interest" description="Disordered" evidence="1">
    <location>
        <begin position="261"/>
        <end position="294"/>
    </location>
</feature>
<comment type="caution">
    <text evidence="3">The sequence shown here is derived from an EMBL/GenBank/DDBJ whole genome shotgun (WGS) entry which is preliminary data.</text>
</comment>
<dbReference type="PANTHER" id="PTHR12436:SF4">
    <property type="entry name" value="LEUKOCYTE RECEPTOR CLUSTER MEMBER 8"/>
    <property type="match status" value="1"/>
</dbReference>
<sequence length="697" mass="78075">MNSGDNYGTSTNWWDQTQQPQPPHSVNSTGGNVLAPASMSNTVASSTNSNAQDWAQYYQSLEAYHSQSKHLHQQNQQNQQVYGYTSNSYSNYPPSEDYSTYSQWYYQDYPQQKQQQQQQASVIYSNATPDTSTQTNVSAAVYSSQQPSSSSFSSYPQRNPSAPQFYNNSALINKQEQASSNSAHHLSQNGPDTSVHHLSKDNIAFVNSRRSTSATRGVTKGVSNMSLYSGNAAYTDAPWRQPATEQAPLYTSVKIAKQKKNKNGEAGGAKATSKGVEVPTTQQHPLDGINTDVSSPEWPNSLKMFVERSFAACSIHARSKLETQLKQIISSASNNKKLHTIDWDDRPLPKACDLIPKNNVFSLPAKRSSGSAGLGGSSFDDFDSEERKERRLRRFQQEAEAAKKAASDNALASIPVVPNKEDVFNWDADTIVGTCTKLEKSYLRLTSAPDPSQVRPLPILHKTLDLLKKRWIEDNNYTYICDQFKSLRQDLTVQRITNSFTVEVYELHARIALETNDLGEYNQCQTQLKQLYSMGLPGHVMEFLAYRILYFLYTQNKADINTAFAAMKPEEKQNAAVEHALNVRAAIATGNYHAFFKLYVNAPNMGGYLMDNFIDRERCIALQKLCKAYRPKLGVTFIAQELGFDSIKVCLEFLTNLNITLLESSEQAHYVDMKAAYPHAVAAMKKYEKVDIKGQIY</sequence>
<dbReference type="Gene3D" id="1.25.40.990">
    <property type="match status" value="1"/>
</dbReference>
<dbReference type="PANTHER" id="PTHR12436">
    <property type="entry name" value="80 KDA MCM3-ASSOCIATED PROTEIN"/>
    <property type="match status" value="1"/>
</dbReference>
<evidence type="ECO:0000313" key="3">
    <source>
        <dbReference type="EMBL" id="KAJ2679183.1"/>
    </source>
</evidence>
<accession>A0A9W8G9U8</accession>
<dbReference type="EMBL" id="JANBTW010000014">
    <property type="protein sequence ID" value="KAJ2679183.1"/>
    <property type="molecule type" value="Genomic_DNA"/>
</dbReference>
<dbReference type="Pfam" id="PF03399">
    <property type="entry name" value="SAC3_GANP"/>
    <property type="match status" value="1"/>
</dbReference>
<feature type="compositionally biased region" description="Polar residues" evidence="1">
    <location>
        <begin position="157"/>
        <end position="192"/>
    </location>
</feature>
<protein>
    <recommendedName>
        <fullName evidence="2">SAC3/GANP/THP3 conserved domain-containing protein</fullName>
    </recommendedName>
</protein>
<feature type="region of interest" description="Disordered" evidence="1">
    <location>
        <begin position="133"/>
        <end position="196"/>
    </location>
</feature>
<feature type="compositionally biased region" description="Polar residues" evidence="1">
    <location>
        <begin position="1"/>
        <end position="31"/>
    </location>
</feature>
<evidence type="ECO:0000259" key="2">
    <source>
        <dbReference type="Pfam" id="PF03399"/>
    </source>
</evidence>
<proteinExistence type="predicted"/>
<feature type="domain" description="SAC3/GANP/THP3 conserved" evidence="2">
    <location>
        <begin position="442"/>
        <end position="661"/>
    </location>
</feature>
<feature type="compositionally biased region" description="Low complexity" evidence="1">
    <location>
        <begin position="37"/>
        <end position="46"/>
    </location>
</feature>
<dbReference type="GO" id="GO:0005634">
    <property type="term" value="C:nucleus"/>
    <property type="evidence" value="ECO:0007669"/>
    <property type="project" value="TreeGrafter"/>
</dbReference>
<dbReference type="OrthoDB" id="199574at2759"/>
<dbReference type="AlphaFoldDB" id="A0A9W8G9U8"/>
<feature type="compositionally biased region" description="Low complexity" evidence="1">
    <location>
        <begin position="137"/>
        <end position="156"/>
    </location>
</feature>
<evidence type="ECO:0000313" key="4">
    <source>
        <dbReference type="Proteomes" id="UP001151518"/>
    </source>
</evidence>
<reference evidence="3" key="1">
    <citation type="submission" date="2022-07" db="EMBL/GenBank/DDBJ databases">
        <title>Phylogenomic reconstructions and comparative analyses of Kickxellomycotina fungi.</title>
        <authorList>
            <person name="Reynolds N.K."/>
            <person name="Stajich J.E."/>
            <person name="Barry K."/>
            <person name="Grigoriev I.V."/>
            <person name="Crous P."/>
            <person name="Smith M.E."/>
        </authorList>
    </citation>
    <scope>NUCLEOTIDE SEQUENCE</scope>
    <source>
        <strain evidence="3">NRRL 3115</strain>
    </source>
</reference>
<evidence type="ECO:0000256" key="1">
    <source>
        <dbReference type="SAM" id="MobiDB-lite"/>
    </source>
</evidence>
<gene>
    <name evidence="3" type="ORF">GGI25_001751</name>
</gene>
<dbReference type="Proteomes" id="UP001151518">
    <property type="component" value="Unassembled WGS sequence"/>
</dbReference>
<feature type="region of interest" description="Disordered" evidence="1">
    <location>
        <begin position="1"/>
        <end position="46"/>
    </location>
</feature>
<feature type="region of interest" description="Disordered" evidence="1">
    <location>
        <begin position="366"/>
        <end position="385"/>
    </location>
</feature>
<dbReference type="InterPro" id="IPR045107">
    <property type="entry name" value="SAC3/GANP/THP3"/>
</dbReference>
<name>A0A9W8G9U8_9FUNG</name>
<organism evidence="3 4">
    <name type="scientific">Coemansia spiralis</name>
    <dbReference type="NCBI Taxonomy" id="417178"/>
    <lineage>
        <taxon>Eukaryota</taxon>
        <taxon>Fungi</taxon>
        <taxon>Fungi incertae sedis</taxon>
        <taxon>Zoopagomycota</taxon>
        <taxon>Kickxellomycotina</taxon>
        <taxon>Kickxellomycetes</taxon>
        <taxon>Kickxellales</taxon>
        <taxon>Kickxellaceae</taxon>
        <taxon>Coemansia</taxon>
    </lineage>
</organism>
<dbReference type="InterPro" id="IPR005062">
    <property type="entry name" value="SAC3/GANP/THP3_conserved"/>
</dbReference>